<dbReference type="InterPro" id="IPR002043">
    <property type="entry name" value="UDG_fam1"/>
</dbReference>
<dbReference type="Gene3D" id="3.40.470.10">
    <property type="entry name" value="Uracil-DNA glycosylase-like domain"/>
    <property type="match status" value="1"/>
</dbReference>
<keyword evidence="6 9" id="KW-0227">DNA damage</keyword>
<organism evidence="14 15">
    <name type="scientific">Pseudoduganella flava</name>
    <dbReference type="NCBI Taxonomy" id="871742"/>
    <lineage>
        <taxon>Bacteria</taxon>
        <taxon>Pseudomonadati</taxon>
        <taxon>Pseudomonadota</taxon>
        <taxon>Betaproteobacteria</taxon>
        <taxon>Burkholderiales</taxon>
        <taxon>Oxalobacteraceae</taxon>
        <taxon>Telluria group</taxon>
        <taxon>Pseudoduganella</taxon>
    </lineage>
</organism>
<comment type="subcellular location">
    <subcellularLocation>
        <location evidence="9">Cytoplasm</location>
    </subcellularLocation>
</comment>
<dbReference type="GO" id="GO:0097510">
    <property type="term" value="P:base-excision repair, AP site formation via deaminated base removal"/>
    <property type="evidence" value="ECO:0007669"/>
    <property type="project" value="TreeGrafter"/>
</dbReference>
<dbReference type="NCBIfam" id="NF003592">
    <property type="entry name" value="PRK05254.1-5"/>
    <property type="match status" value="1"/>
</dbReference>
<dbReference type="NCBIfam" id="NF003591">
    <property type="entry name" value="PRK05254.1-4"/>
    <property type="match status" value="1"/>
</dbReference>
<keyword evidence="13" id="KW-0326">Glycosidase</keyword>
<name>A0A562PGD2_9BURK</name>
<evidence type="ECO:0000256" key="4">
    <source>
        <dbReference type="ARBA" id="ARBA00012030"/>
    </source>
</evidence>
<dbReference type="EC" id="3.2.2.27" evidence="4 9"/>
<evidence type="ECO:0000313" key="15">
    <source>
        <dbReference type="Proteomes" id="UP000315112"/>
    </source>
</evidence>
<dbReference type="NCBIfam" id="TIGR00628">
    <property type="entry name" value="ung"/>
    <property type="match status" value="1"/>
</dbReference>
<accession>A0A562PGD2</accession>
<dbReference type="SUPFAM" id="SSF52141">
    <property type="entry name" value="Uracil-DNA glycosylase-like"/>
    <property type="match status" value="1"/>
</dbReference>
<dbReference type="PROSITE" id="PS00130">
    <property type="entry name" value="U_DNA_GLYCOSYLASE"/>
    <property type="match status" value="1"/>
</dbReference>
<dbReference type="HAMAP" id="MF_00148">
    <property type="entry name" value="UDG"/>
    <property type="match status" value="1"/>
</dbReference>
<dbReference type="PANTHER" id="PTHR11264">
    <property type="entry name" value="URACIL-DNA GLYCOSYLASE"/>
    <property type="match status" value="1"/>
</dbReference>
<evidence type="ECO:0000256" key="5">
    <source>
        <dbReference type="ARBA" id="ARBA00018429"/>
    </source>
</evidence>
<dbReference type="Pfam" id="PF03167">
    <property type="entry name" value="UDG"/>
    <property type="match status" value="1"/>
</dbReference>
<comment type="function">
    <text evidence="2 9 11">Excises uracil residues from the DNA which can arise as a result of misincorporation of dUMP residues by DNA polymerase or due to deamination of cytosine.</text>
</comment>
<dbReference type="SMART" id="SM00986">
    <property type="entry name" value="UDG"/>
    <property type="match status" value="1"/>
</dbReference>
<keyword evidence="16" id="KW-1185">Reference proteome</keyword>
<dbReference type="OrthoDB" id="9804372at2"/>
<reference evidence="14" key="2">
    <citation type="submission" date="2019-07" db="EMBL/GenBank/DDBJ databases">
        <authorList>
            <person name="Whitman W."/>
            <person name="Huntemann M."/>
            <person name="Clum A."/>
            <person name="Pillay M."/>
            <person name="Palaniappan K."/>
            <person name="Varghese N."/>
            <person name="Mikhailova N."/>
            <person name="Stamatis D."/>
            <person name="Reddy T."/>
            <person name="Daum C."/>
            <person name="Shapiro N."/>
            <person name="Ivanova N."/>
            <person name="Kyrpides N."/>
            <person name="Woyke T."/>
        </authorList>
    </citation>
    <scope>NUCLEOTIDE SEQUENCE</scope>
    <source>
        <strain evidence="14">CGMCC 1.10685</strain>
    </source>
</reference>
<sequence length="224" mass="25369">MNFRKTVRIEPTWKEHLQPEFDKLYWAELTSFVRAEYQAGQCCPPGKHIFRAFDLTPFDKVKVVILGQDPYHTPGAAMGFCFSVPDGNRPQPSLQNIFQELESDLGVKRTHTDLSDWAEQGVFLLNAVLTVRAREAGSHAGKGWENFTDTAISLLSQRREHVVFILWGSYAIAKRALIDARKHLVITSPHPSPFSAHKGFFGSRPFSRANEYLRATGQEPIVWG</sequence>
<dbReference type="NCBIfam" id="NF003589">
    <property type="entry name" value="PRK05254.1-2"/>
    <property type="match status" value="1"/>
</dbReference>
<reference evidence="13 16" key="3">
    <citation type="submission" date="2019-12" db="EMBL/GenBank/DDBJ databases">
        <title>Draft Genome Sequences of Six Type Strains of the Genus Massilia.</title>
        <authorList>
            <person name="Miess H."/>
            <person name="Frediansyah A."/>
            <person name="Goeker M."/>
            <person name="Gross H."/>
        </authorList>
    </citation>
    <scope>NUCLEOTIDE SEQUENCE [LARGE SCALE GENOMIC DNA]</scope>
    <source>
        <strain evidence="13 16">DSM 26639</strain>
    </source>
</reference>
<dbReference type="CDD" id="cd10027">
    <property type="entry name" value="UDG-F1-like"/>
    <property type="match status" value="1"/>
</dbReference>
<dbReference type="NCBIfam" id="NF003588">
    <property type="entry name" value="PRK05254.1-1"/>
    <property type="match status" value="1"/>
</dbReference>
<dbReference type="SMART" id="SM00987">
    <property type="entry name" value="UreE_C"/>
    <property type="match status" value="1"/>
</dbReference>
<evidence type="ECO:0000256" key="1">
    <source>
        <dbReference type="ARBA" id="ARBA00001400"/>
    </source>
</evidence>
<evidence type="ECO:0000256" key="10">
    <source>
        <dbReference type="PROSITE-ProRule" id="PRU10072"/>
    </source>
</evidence>
<comment type="catalytic activity">
    <reaction evidence="1 9 11">
        <text>Hydrolyzes single-stranded DNA or mismatched double-stranded DNA and polynucleotides, releasing free uracil.</text>
        <dbReference type="EC" id="3.2.2.27"/>
    </reaction>
</comment>
<evidence type="ECO:0000313" key="16">
    <source>
        <dbReference type="Proteomes" id="UP000437862"/>
    </source>
</evidence>
<evidence type="ECO:0000256" key="9">
    <source>
        <dbReference type="HAMAP-Rule" id="MF_00148"/>
    </source>
</evidence>
<keyword evidence="8 9" id="KW-0234">DNA repair</keyword>
<evidence type="ECO:0000313" key="14">
    <source>
        <dbReference type="EMBL" id="TWI43515.1"/>
    </source>
</evidence>
<keyword evidence="7 9" id="KW-0378">Hydrolase</keyword>
<dbReference type="AlphaFoldDB" id="A0A562PGD2"/>
<evidence type="ECO:0000256" key="3">
    <source>
        <dbReference type="ARBA" id="ARBA00008184"/>
    </source>
</evidence>
<evidence type="ECO:0000256" key="7">
    <source>
        <dbReference type="ARBA" id="ARBA00022801"/>
    </source>
</evidence>
<dbReference type="GO" id="GO:0004844">
    <property type="term" value="F:uracil DNA N-glycosylase activity"/>
    <property type="evidence" value="ECO:0007669"/>
    <property type="project" value="UniProtKB-UniRule"/>
</dbReference>
<dbReference type="RefSeq" id="WP_145880545.1">
    <property type="nucleotide sequence ID" value="NZ_CP046904.1"/>
</dbReference>
<dbReference type="InterPro" id="IPR018085">
    <property type="entry name" value="Ura-DNA_Glyclase_AS"/>
</dbReference>
<comment type="similarity">
    <text evidence="3 9 11">Belongs to the uracil-DNA glycosylase (UDG) superfamily. UNG family.</text>
</comment>
<dbReference type="EMBL" id="CP046904">
    <property type="protein sequence ID" value="QGZ40325.1"/>
    <property type="molecule type" value="Genomic_DNA"/>
</dbReference>
<evidence type="ECO:0000256" key="11">
    <source>
        <dbReference type="RuleBase" id="RU003780"/>
    </source>
</evidence>
<dbReference type="InterPro" id="IPR005122">
    <property type="entry name" value="Uracil-DNA_glycosylase-like"/>
</dbReference>
<dbReference type="InterPro" id="IPR036895">
    <property type="entry name" value="Uracil-DNA_glycosylase-like_sf"/>
</dbReference>
<feature type="domain" description="Uracil-DNA glycosylase-like" evidence="12">
    <location>
        <begin position="54"/>
        <end position="213"/>
    </location>
</feature>
<evidence type="ECO:0000256" key="8">
    <source>
        <dbReference type="ARBA" id="ARBA00023204"/>
    </source>
</evidence>
<evidence type="ECO:0000256" key="6">
    <source>
        <dbReference type="ARBA" id="ARBA00022763"/>
    </source>
</evidence>
<dbReference type="PANTHER" id="PTHR11264:SF0">
    <property type="entry name" value="URACIL-DNA GLYCOSYLASE"/>
    <property type="match status" value="1"/>
</dbReference>
<dbReference type="FunFam" id="3.40.470.10:FF:000001">
    <property type="entry name" value="Uracil-DNA glycosylase"/>
    <property type="match status" value="1"/>
</dbReference>
<reference evidence="14 15" key="1">
    <citation type="journal article" date="2015" name="Stand. Genomic Sci.">
        <title>Genomic Encyclopedia of Bacterial and Archaeal Type Strains, Phase III: the genomes of soil and plant-associated and newly described type strains.</title>
        <authorList>
            <person name="Whitman W.B."/>
            <person name="Woyke T."/>
            <person name="Klenk H.P."/>
            <person name="Zhou Y."/>
            <person name="Lilburn T.G."/>
            <person name="Beck B.J."/>
            <person name="De Vos P."/>
            <person name="Vandamme P."/>
            <person name="Eisen J.A."/>
            <person name="Garrity G."/>
            <person name="Hugenholtz P."/>
            <person name="Kyrpides N.C."/>
        </authorList>
    </citation>
    <scope>NUCLEOTIDE SEQUENCE [LARGE SCALE GENOMIC DNA]</scope>
    <source>
        <strain evidence="14 15">CGMCC 1.10685</strain>
    </source>
</reference>
<evidence type="ECO:0000313" key="13">
    <source>
        <dbReference type="EMBL" id="QGZ40325.1"/>
    </source>
</evidence>
<feature type="active site" description="Proton acceptor" evidence="9 10">
    <location>
        <position position="69"/>
    </location>
</feature>
<dbReference type="Proteomes" id="UP000437862">
    <property type="component" value="Chromosome"/>
</dbReference>
<dbReference type="Proteomes" id="UP000315112">
    <property type="component" value="Unassembled WGS sequence"/>
</dbReference>
<evidence type="ECO:0000259" key="12">
    <source>
        <dbReference type="SMART" id="SM00986"/>
    </source>
</evidence>
<dbReference type="EMBL" id="VLKW01000012">
    <property type="protein sequence ID" value="TWI43515.1"/>
    <property type="molecule type" value="Genomic_DNA"/>
</dbReference>
<gene>
    <name evidence="9" type="primary">ung</name>
    <name evidence="13" type="ORF">GO485_15540</name>
    <name evidence="14" type="ORF">IP92_05080</name>
</gene>
<evidence type="ECO:0000256" key="2">
    <source>
        <dbReference type="ARBA" id="ARBA00002631"/>
    </source>
</evidence>
<keyword evidence="9" id="KW-0963">Cytoplasm</keyword>
<proteinExistence type="inferred from homology"/>
<protein>
    <recommendedName>
        <fullName evidence="5 9">Uracil-DNA glycosylase</fullName>
        <shortName evidence="9">UDG</shortName>
        <ecNumber evidence="4 9">3.2.2.27</ecNumber>
    </recommendedName>
</protein>
<dbReference type="GO" id="GO:0005737">
    <property type="term" value="C:cytoplasm"/>
    <property type="evidence" value="ECO:0007669"/>
    <property type="project" value="UniProtKB-SubCell"/>
</dbReference>